<dbReference type="GO" id="GO:0006310">
    <property type="term" value="P:DNA recombination"/>
    <property type="evidence" value="ECO:0007669"/>
    <property type="project" value="UniProtKB-UniRule"/>
</dbReference>
<organism evidence="9 10">
    <name type="scientific">Haematococcus lacustris</name>
    <name type="common">Green alga</name>
    <name type="synonym">Haematococcus pluvialis</name>
    <dbReference type="NCBI Taxonomy" id="44745"/>
    <lineage>
        <taxon>Eukaryota</taxon>
        <taxon>Viridiplantae</taxon>
        <taxon>Chlorophyta</taxon>
        <taxon>core chlorophytes</taxon>
        <taxon>Chlorophyceae</taxon>
        <taxon>CS clade</taxon>
        <taxon>Chlamydomonadales</taxon>
        <taxon>Haematococcaceae</taxon>
        <taxon>Haematococcus</taxon>
    </lineage>
</organism>
<proteinExistence type="inferred from homology"/>
<evidence type="ECO:0000256" key="1">
    <source>
        <dbReference type="ARBA" id="ARBA00004123"/>
    </source>
</evidence>
<dbReference type="GO" id="GO:0006281">
    <property type="term" value="P:DNA repair"/>
    <property type="evidence" value="ECO:0007669"/>
    <property type="project" value="UniProtKB-UniRule"/>
</dbReference>
<feature type="non-terminal residue" evidence="9">
    <location>
        <position position="276"/>
    </location>
</feature>
<comment type="subcellular location">
    <subcellularLocation>
        <location evidence="1 7">Nucleus</location>
    </subcellularLocation>
</comment>
<dbReference type="Proteomes" id="UP000485058">
    <property type="component" value="Unassembled WGS sequence"/>
</dbReference>
<evidence type="ECO:0000256" key="5">
    <source>
        <dbReference type="ARBA" id="ARBA00023204"/>
    </source>
</evidence>
<accession>A0A699ZTB5</accession>
<dbReference type="PANTHER" id="PTHR16140:SF0">
    <property type="entry name" value="NON-STRUCTURAL MAINTENANCE OF CHROMOSOMES ELEMENT 4"/>
    <property type="match status" value="1"/>
</dbReference>
<feature type="domain" description="Non-structural maintenance of chromosome element 4 C-terminal" evidence="8">
    <location>
        <begin position="190"/>
        <end position="271"/>
    </location>
</feature>
<keyword evidence="5 7" id="KW-0234">DNA repair</keyword>
<dbReference type="PANTHER" id="PTHR16140">
    <property type="entry name" value="NON-STRUCTURAL MAINTENANCE OF CHROMOSOMES ELEMENT 4"/>
    <property type="match status" value="1"/>
</dbReference>
<evidence type="ECO:0000313" key="9">
    <source>
        <dbReference type="EMBL" id="GFH24430.1"/>
    </source>
</evidence>
<sequence length="276" mass="30791">MRTTARGSLNGDQNDLSSVIVILEKAESLRVQGGPIAHTFSTVEQPREQKQDAELFSQLTHIGCQGIRRLATTQPGRSSTDFIVALKGQYARGLEPQTAAMDNPEAFDWAAMAASAVRFMRQAPGMNCMLGPMSVQAKVRKMPTQRVKKQVGVLVRPDVVERIDQGDKQETDQNMEEMWNILNRVSSCPVPELVCNPLSFSQTIENLFTLSFLVRDQRVKLVHDAEAGLLAVRVDKPRSAPKAAGEEQAQFVLDLTIKDWEMMCTIVKQQDCHMKH</sequence>
<comment type="similarity">
    <text evidence="2 7">Belongs to the NSE4 family.</text>
</comment>
<evidence type="ECO:0000259" key="8">
    <source>
        <dbReference type="Pfam" id="PF08743"/>
    </source>
</evidence>
<dbReference type="AlphaFoldDB" id="A0A699ZTB5"/>
<protein>
    <recommendedName>
        <fullName evidence="7">Non-structural maintenance of chromosomes element 4</fullName>
    </recommendedName>
</protein>
<evidence type="ECO:0000256" key="7">
    <source>
        <dbReference type="RuleBase" id="RU365071"/>
    </source>
</evidence>
<comment type="caution">
    <text evidence="9">The sequence shown here is derived from an EMBL/GenBank/DDBJ whole genome shotgun (WGS) entry which is preliminary data.</text>
</comment>
<keyword evidence="4 7" id="KW-0233">DNA recombination</keyword>
<dbReference type="GO" id="GO:0030915">
    <property type="term" value="C:Smc5-Smc6 complex"/>
    <property type="evidence" value="ECO:0007669"/>
    <property type="project" value="UniProtKB-UniRule"/>
</dbReference>
<evidence type="ECO:0000256" key="3">
    <source>
        <dbReference type="ARBA" id="ARBA00022763"/>
    </source>
</evidence>
<evidence type="ECO:0000256" key="4">
    <source>
        <dbReference type="ARBA" id="ARBA00023172"/>
    </source>
</evidence>
<keyword evidence="3 7" id="KW-0227">DNA damage</keyword>
<dbReference type="InterPro" id="IPR014854">
    <property type="entry name" value="Nse4_C"/>
</dbReference>
<reference evidence="9 10" key="1">
    <citation type="submission" date="2020-02" db="EMBL/GenBank/DDBJ databases">
        <title>Draft genome sequence of Haematococcus lacustris strain NIES-144.</title>
        <authorList>
            <person name="Morimoto D."/>
            <person name="Nakagawa S."/>
            <person name="Yoshida T."/>
            <person name="Sawayama S."/>
        </authorList>
    </citation>
    <scope>NUCLEOTIDE SEQUENCE [LARGE SCALE GENOMIC DNA]</scope>
    <source>
        <strain evidence="9 10">NIES-144</strain>
    </source>
</reference>
<evidence type="ECO:0000256" key="6">
    <source>
        <dbReference type="ARBA" id="ARBA00023242"/>
    </source>
</evidence>
<comment type="subunit">
    <text evidence="7">Component of the SMC5-SMC6 complex.</text>
</comment>
<dbReference type="InterPro" id="IPR027786">
    <property type="entry name" value="Nse4/EID"/>
</dbReference>
<name>A0A699ZTB5_HAELA</name>
<evidence type="ECO:0000313" key="10">
    <source>
        <dbReference type="Proteomes" id="UP000485058"/>
    </source>
</evidence>
<keyword evidence="6 7" id="KW-0539">Nucleus</keyword>
<dbReference type="EMBL" id="BLLF01002533">
    <property type="protein sequence ID" value="GFH24430.1"/>
    <property type="molecule type" value="Genomic_DNA"/>
</dbReference>
<evidence type="ECO:0000256" key="2">
    <source>
        <dbReference type="ARBA" id="ARBA00008997"/>
    </source>
</evidence>
<comment type="function">
    <text evidence="7">Component of the SMC5-SMC6 complex, that promotes sister chromatid alignment after DNA damage and facilitates double-stranded DNA breaks (DSBs) repair via homologous recombination between sister chromatids.</text>
</comment>
<dbReference type="Pfam" id="PF08743">
    <property type="entry name" value="Nse4_C"/>
    <property type="match status" value="1"/>
</dbReference>
<gene>
    <name evidence="9" type="ORF">HaLaN_22225</name>
</gene>
<dbReference type="GO" id="GO:0005634">
    <property type="term" value="C:nucleus"/>
    <property type="evidence" value="ECO:0007669"/>
    <property type="project" value="UniProtKB-SubCell"/>
</dbReference>
<keyword evidence="10" id="KW-1185">Reference proteome</keyword>